<dbReference type="InterPro" id="IPR011322">
    <property type="entry name" value="N-reg_PII-like_a/b"/>
</dbReference>
<dbReference type="EMBL" id="FUYX01000004">
    <property type="protein sequence ID" value="SKB66053.1"/>
    <property type="molecule type" value="Genomic_DNA"/>
</dbReference>
<dbReference type="RefSeq" id="WP_055727103.1">
    <property type="nucleotide sequence ID" value="NZ_FUYX01000004.1"/>
</dbReference>
<evidence type="ECO:0000259" key="1">
    <source>
        <dbReference type="Pfam" id="PF09413"/>
    </source>
</evidence>
<dbReference type="Proteomes" id="UP000051562">
    <property type="component" value="Unassembled WGS sequence"/>
</dbReference>
<dbReference type="AlphaFoldDB" id="A0A0Q3KPF2"/>
<dbReference type="Pfam" id="PF09413">
    <property type="entry name" value="DUF2007"/>
    <property type="match status" value="1"/>
</dbReference>
<evidence type="ECO:0000313" key="5">
    <source>
        <dbReference type="Proteomes" id="UP000190130"/>
    </source>
</evidence>
<name>A0A0Q3KPF2_9HYPH</name>
<dbReference type="OrthoDB" id="5297170at2"/>
<dbReference type="InterPro" id="IPR018551">
    <property type="entry name" value="DUF2007"/>
</dbReference>
<dbReference type="Proteomes" id="UP000190130">
    <property type="component" value="Unassembled WGS sequence"/>
</dbReference>
<feature type="domain" description="DUF2007" evidence="1">
    <location>
        <begin position="1"/>
        <end position="65"/>
    </location>
</feature>
<evidence type="ECO:0000313" key="3">
    <source>
        <dbReference type="EMBL" id="SKB66053.1"/>
    </source>
</evidence>
<accession>A0A0Q3KPF2</accession>
<evidence type="ECO:0000313" key="2">
    <source>
        <dbReference type="EMBL" id="KQK31595.1"/>
    </source>
</evidence>
<dbReference type="Gene3D" id="3.30.70.790">
    <property type="entry name" value="UreE, C-terminal domain"/>
    <property type="match status" value="1"/>
</dbReference>
<organism evidence="2 4">
    <name type="scientific">Bosea thiooxidans</name>
    <dbReference type="NCBI Taxonomy" id="53254"/>
    <lineage>
        <taxon>Bacteria</taxon>
        <taxon>Pseudomonadati</taxon>
        <taxon>Pseudomonadota</taxon>
        <taxon>Alphaproteobacteria</taxon>
        <taxon>Hyphomicrobiales</taxon>
        <taxon>Boseaceae</taxon>
        <taxon>Bosea</taxon>
    </lineage>
</organism>
<reference evidence="2 4" key="1">
    <citation type="submission" date="2015-10" db="EMBL/GenBank/DDBJ databases">
        <title>Draft genome of Bosea thiooxidans.</title>
        <authorList>
            <person name="Wang X."/>
        </authorList>
    </citation>
    <scope>NUCLEOTIDE SEQUENCE [LARGE SCALE GENOMIC DNA]</scope>
    <source>
        <strain evidence="2 4">CGMCC 9174</strain>
    </source>
</reference>
<reference evidence="3 5" key="2">
    <citation type="submission" date="2017-02" db="EMBL/GenBank/DDBJ databases">
        <authorList>
            <person name="Peterson S.W."/>
        </authorList>
    </citation>
    <scope>NUCLEOTIDE SEQUENCE [LARGE SCALE GENOMIC DNA]</scope>
    <source>
        <strain evidence="3 5">DSM 9653</strain>
    </source>
</reference>
<gene>
    <name evidence="2" type="ORF">ARD30_09365</name>
    <name evidence="3" type="ORF">SAMN05660750_01686</name>
</gene>
<dbReference type="SUPFAM" id="SSF54913">
    <property type="entry name" value="GlnB-like"/>
    <property type="match status" value="1"/>
</dbReference>
<proteinExistence type="predicted"/>
<sequence length="74" mass="8045">MHELMRTNDLVLLGAVEALLESAGLDCLIADQHISALEGMIGAFPRRLLVREADKRRARALLVEAGYGAELGDE</sequence>
<protein>
    <submittedName>
        <fullName evidence="3">Putative signal transducing protein</fullName>
    </submittedName>
</protein>
<dbReference type="STRING" id="53254.SAMN05660750_01686"/>
<keyword evidence="4" id="KW-1185">Reference proteome</keyword>
<dbReference type="EMBL" id="LMAR01000020">
    <property type="protein sequence ID" value="KQK31595.1"/>
    <property type="molecule type" value="Genomic_DNA"/>
</dbReference>
<evidence type="ECO:0000313" key="4">
    <source>
        <dbReference type="Proteomes" id="UP000051562"/>
    </source>
</evidence>